<evidence type="ECO:0000313" key="1">
    <source>
        <dbReference type="EMBL" id="KAF2828794.1"/>
    </source>
</evidence>
<evidence type="ECO:0000313" key="2">
    <source>
        <dbReference type="Proteomes" id="UP000799424"/>
    </source>
</evidence>
<protein>
    <submittedName>
        <fullName evidence="1">Uncharacterized protein</fullName>
    </submittedName>
</protein>
<name>A0A6A7A7L5_9PLEO</name>
<dbReference type="EMBL" id="MU006222">
    <property type="protein sequence ID" value="KAF2828794.1"/>
    <property type="molecule type" value="Genomic_DNA"/>
</dbReference>
<keyword evidence="2" id="KW-1185">Reference proteome</keyword>
<proteinExistence type="predicted"/>
<accession>A0A6A7A7L5</accession>
<organism evidence="1 2">
    <name type="scientific">Ophiobolus disseminans</name>
    <dbReference type="NCBI Taxonomy" id="1469910"/>
    <lineage>
        <taxon>Eukaryota</taxon>
        <taxon>Fungi</taxon>
        <taxon>Dikarya</taxon>
        <taxon>Ascomycota</taxon>
        <taxon>Pezizomycotina</taxon>
        <taxon>Dothideomycetes</taxon>
        <taxon>Pleosporomycetidae</taxon>
        <taxon>Pleosporales</taxon>
        <taxon>Pleosporineae</taxon>
        <taxon>Phaeosphaeriaceae</taxon>
        <taxon>Ophiobolus</taxon>
    </lineage>
</organism>
<dbReference type="AlphaFoldDB" id="A0A6A7A7L5"/>
<sequence length="64" mass="7303">MNLEVWIACHVNEGIVLAITFAFVSTLRSRDNSITLYVKPWKCRRRKSFPAQSKTRASTPPVPL</sequence>
<dbReference type="Proteomes" id="UP000799424">
    <property type="component" value="Unassembled WGS sequence"/>
</dbReference>
<reference evidence="1" key="1">
    <citation type="journal article" date="2020" name="Stud. Mycol.">
        <title>101 Dothideomycetes genomes: a test case for predicting lifestyles and emergence of pathogens.</title>
        <authorList>
            <person name="Haridas S."/>
            <person name="Albert R."/>
            <person name="Binder M."/>
            <person name="Bloem J."/>
            <person name="Labutti K."/>
            <person name="Salamov A."/>
            <person name="Andreopoulos B."/>
            <person name="Baker S."/>
            <person name="Barry K."/>
            <person name="Bills G."/>
            <person name="Bluhm B."/>
            <person name="Cannon C."/>
            <person name="Castanera R."/>
            <person name="Culley D."/>
            <person name="Daum C."/>
            <person name="Ezra D."/>
            <person name="Gonzalez J."/>
            <person name="Henrissat B."/>
            <person name="Kuo A."/>
            <person name="Liang C."/>
            <person name="Lipzen A."/>
            <person name="Lutzoni F."/>
            <person name="Magnuson J."/>
            <person name="Mondo S."/>
            <person name="Nolan M."/>
            <person name="Ohm R."/>
            <person name="Pangilinan J."/>
            <person name="Park H.-J."/>
            <person name="Ramirez L."/>
            <person name="Alfaro M."/>
            <person name="Sun H."/>
            <person name="Tritt A."/>
            <person name="Yoshinaga Y."/>
            <person name="Zwiers L.-H."/>
            <person name="Turgeon B."/>
            <person name="Goodwin S."/>
            <person name="Spatafora J."/>
            <person name="Crous P."/>
            <person name="Grigoriev I."/>
        </authorList>
    </citation>
    <scope>NUCLEOTIDE SEQUENCE</scope>
    <source>
        <strain evidence="1">CBS 113818</strain>
    </source>
</reference>
<gene>
    <name evidence="1" type="ORF">CC86DRAFT_198279</name>
</gene>